<keyword evidence="3" id="KW-0238">DNA-binding</keyword>
<dbReference type="CDD" id="cd05466">
    <property type="entry name" value="PBP2_LTTR_substrate"/>
    <property type="match status" value="1"/>
</dbReference>
<dbReference type="EMBL" id="CP051128">
    <property type="protein sequence ID" value="QIZ07731.1"/>
    <property type="molecule type" value="Genomic_DNA"/>
</dbReference>
<sequence length="305" mass="35465">MNFEQMEYIVNVANEMSITKAAEKLFISPSGMSQSITQLENELGIKIFNRSKQGVTPTFEGKIVISKAIAFLKTVKELNKEIYDYKNSNQTHLKIITAPTFSYVIQETMVKFNSRNPDITFEFVEQNPTDIIQNFNKENYDFAFIHASINELKKEKNICFEHIHEGQICIAVGKNSPYYSFDYVTLSDLENSKFVIYNSSDYKKILKLIKLNPHKVLIRSNSSSLLFELIKESQAVLFLHDFSINYSPMVKNGEIKIIPLREENYYPIDFWLIYLETKGLTKVAKEFIDDFFKNLKNSKKRQTSN</sequence>
<proteinExistence type="inferred from homology"/>
<dbReference type="Proteomes" id="UP000501868">
    <property type="component" value="Chromosome"/>
</dbReference>
<evidence type="ECO:0000313" key="6">
    <source>
        <dbReference type="EMBL" id="QIZ07731.1"/>
    </source>
</evidence>
<evidence type="ECO:0000256" key="2">
    <source>
        <dbReference type="ARBA" id="ARBA00023015"/>
    </source>
</evidence>
<reference evidence="6 7" key="2">
    <citation type="submission" date="2020-04" db="EMBL/GenBank/DDBJ databases">
        <authorList>
            <person name="Fomenkov A."/>
            <person name="Anton B.P."/>
            <person name="Roberts R.J."/>
        </authorList>
    </citation>
    <scope>NUCLEOTIDE SEQUENCE [LARGE SCALE GENOMIC DNA]</scope>
    <source>
        <strain evidence="6 7">S2</strain>
    </source>
</reference>
<evidence type="ECO:0000256" key="4">
    <source>
        <dbReference type="ARBA" id="ARBA00023163"/>
    </source>
</evidence>
<keyword evidence="4" id="KW-0804">Transcription</keyword>
<dbReference type="PANTHER" id="PTHR30419:SF8">
    <property type="entry name" value="NITROGEN ASSIMILATION TRANSCRIPTIONAL ACTIVATOR-RELATED"/>
    <property type="match status" value="1"/>
</dbReference>
<dbReference type="InterPro" id="IPR000847">
    <property type="entry name" value="LysR_HTH_N"/>
</dbReference>
<protein>
    <submittedName>
        <fullName evidence="6">LysR family transcriptional regulator</fullName>
    </submittedName>
</protein>
<evidence type="ECO:0000259" key="5">
    <source>
        <dbReference type="PROSITE" id="PS50931"/>
    </source>
</evidence>
<dbReference type="Pfam" id="PF00126">
    <property type="entry name" value="HTH_1"/>
    <property type="match status" value="1"/>
</dbReference>
<dbReference type="InterPro" id="IPR036390">
    <property type="entry name" value="WH_DNA-bd_sf"/>
</dbReference>
<dbReference type="AlphaFoldDB" id="A0A6H1P371"/>
<dbReference type="Pfam" id="PF03466">
    <property type="entry name" value="LysR_substrate"/>
    <property type="match status" value="1"/>
</dbReference>
<reference evidence="6 7" key="1">
    <citation type="submission" date="2020-04" db="EMBL/GenBank/DDBJ databases">
        <title>Genome-Wide Identification of 5-Methylcytosine Sites in Bacterial Genomes By High-Throughput Sequencing of MspJI Restriction Fragments.</title>
        <authorList>
            <person name="Wu V."/>
        </authorList>
    </citation>
    <scope>NUCLEOTIDE SEQUENCE [LARGE SCALE GENOMIC DNA]</scope>
    <source>
        <strain evidence="6 7">S2</strain>
    </source>
</reference>
<keyword evidence="2" id="KW-0805">Transcription regulation</keyword>
<dbReference type="GO" id="GO:0003700">
    <property type="term" value="F:DNA-binding transcription factor activity"/>
    <property type="evidence" value="ECO:0007669"/>
    <property type="project" value="InterPro"/>
</dbReference>
<dbReference type="InterPro" id="IPR036388">
    <property type="entry name" value="WH-like_DNA-bd_sf"/>
</dbReference>
<comment type="similarity">
    <text evidence="1">Belongs to the LysR transcriptional regulatory family.</text>
</comment>
<name>A0A6H1P371_PRIMG</name>
<feature type="domain" description="HTH lysR-type" evidence="5">
    <location>
        <begin position="1"/>
        <end position="58"/>
    </location>
</feature>
<dbReference type="PRINTS" id="PR00039">
    <property type="entry name" value="HTHLYSR"/>
</dbReference>
<dbReference type="InterPro" id="IPR005119">
    <property type="entry name" value="LysR_subst-bd"/>
</dbReference>
<accession>A0A6H1P371</accession>
<dbReference type="PROSITE" id="PS50931">
    <property type="entry name" value="HTH_LYSR"/>
    <property type="match status" value="1"/>
</dbReference>
<dbReference type="PANTHER" id="PTHR30419">
    <property type="entry name" value="HTH-TYPE TRANSCRIPTIONAL REGULATOR YBHD"/>
    <property type="match status" value="1"/>
</dbReference>
<dbReference type="SUPFAM" id="SSF53850">
    <property type="entry name" value="Periplasmic binding protein-like II"/>
    <property type="match status" value="1"/>
</dbReference>
<dbReference type="GO" id="GO:0005829">
    <property type="term" value="C:cytosol"/>
    <property type="evidence" value="ECO:0007669"/>
    <property type="project" value="TreeGrafter"/>
</dbReference>
<gene>
    <name evidence="6" type="ORF">HFZ78_14145</name>
</gene>
<dbReference type="Gene3D" id="1.10.10.10">
    <property type="entry name" value="Winged helix-like DNA-binding domain superfamily/Winged helix DNA-binding domain"/>
    <property type="match status" value="1"/>
</dbReference>
<dbReference type="GO" id="GO:0003677">
    <property type="term" value="F:DNA binding"/>
    <property type="evidence" value="ECO:0007669"/>
    <property type="project" value="UniProtKB-KW"/>
</dbReference>
<dbReference type="SUPFAM" id="SSF46785">
    <property type="entry name" value="Winged helix' DNA-binding domain"/>
    <property type="match status" value="1"/>
</dbReference>
<evidence type="ECO:0000256" key="3">
    <source>
        <dbReference type="ARBA" id="ARBA00023125"/>
    </source>
</evidence>
<evidence type="ECO:0000313" key="7">
    <source>
        <dbReference type="Proteomes" id="UP000501868"/>
    </source>
</evidence>
<dbReference type="InterPro" id="IPR050950">
    <property type="entry name" value="HTH-type_LysR_regulators"/>
</dbReference>
<dbReference type="Gene3D" id="3.40.190.290">
    <property type="match status" value="1"/>
</dbReference>
<evidence type="ECO:0000256" key="1">
    <source>
        <dbReference type="ARBA" id="ARBA00009437"/>
    </source>
</evidence>
<dbReference type="FunFam" id="1.10.10.10:FF:000001">
    <property type="entry name" value="LysR family transcriptional regulator"/>
    <property type="match status" value="1"/>
</dbReference>
<organism evidence="6 7">
    <name type="scientific">Priestia megaterium</name>
    <name type="common">Bacillus megaterium</name>
    <dbReference type="NCBI Taxonomy" id="1404"/>
    <lineage>
        <taxon>Bacteria</taxon>
        <taxon>Bacillati</taxon>
        <taxon>Bacillota</taxon>
        <taxon>Bacilli</taxon>
        <taxon>Bacillales</taxon>
        <taxon>Bacillaceae</taxon>
        <taxon>Priestia</taxon>
    </lineage>
</organism>